<feature type="domain" description="STAS" evidence="3">
    <location>
        <begin position="1"/>
        <end position="99"/>
    </location>
</feature>
<reference evidence="4 5" key="1">
    <citation type="submission" date="2016-10" db="EMBL/GenBank/DDBJ databases">
        <authorList>
            <person name="de Groot N.N."/>
        </authorList>
    </citation>
    <scope>NUCLEOTIDE SEQUENCE [LARGE SCALE GENOMIC DNA]</scope>
    <source>
        <strain evidence="4 5">B25</strain>
    </source>
</reference>
<dbReference type="SUPFAM" id="SSF52091">
    <property type="entry name" value="SpoIIaa-like"/>
    <property type="match status" value="1"/>
</dbReference>
<dbReference type="InterPro" id="IPR003658">
    <property type="entry name" value="Anti-sigma_ant"/>
</dbReference>
<proteinExistence type="inferred from homology"/>
<comment type="similarity">
    <text evidence="1 2">Belongs to the anti-sigma-factor antagonist family.</text>
</comment>
<dbReference type="InterPro" id="IPR036513">
    <property type="entry name" value="STAS_dom_sf"/>
</dbReference>
<dbReference type="EMBL" id="FOFU01000002">
    <property type="protein sequence ID" value="SEQ04112.1"/>
    <property type="molecule type" value="Genomic_DNA"/>
</dbReference>
<keyword evidence="5" id="KW-1185">Reference proteome</keyword>
<dbReference type="InterPro" id="IPR002645">
    <property type="entry name" value="STAS_dom"/>
</dbReference>
<evidence type="ECO:0000259" key="3">
    <source>
        <dbReference type="PROSITE" id="PS50801"/>
    </source>
</evidence>
<protein>
    <recommendedName>
        <fullName evidence="2">Anti-sigma factor antagonist</fullName>
    </recommendedName>
</protein>
<gene>
    <name evidence="4" type="ORF">SAMN04487977_102290</name>
</gene>
<dbReference type="Gene3D" id="3.30.750.24">
    <property type="entry name" value="STAS domain"/>
    <property type="match status" value="1"/>
</dbReference>
<dbReference type="OrthoDB" id="9794628at2"/>
<dbReference type="STRING" id="163.SAMN04487775_101328"/>
<sequence length="99" mass="10805">MTITENKSSNSLELVISGRLDTGTAPELEAKLKQIDKDTQTLYLNLQNIQYISSAGLRVVLLAHKLMLPTGGKMIIRSPSAFTKQVLEATGMDSILTVE</sequence>
<organism evidence="4 5">
    <name type="scientific">Treponema bryantii</name>
    <dbReference type="NCBI Taxonomy" id="163"/>
    <lineage>
        <taxon>Bacteria</taxon>
        <taxon>Pseudomonadati</taxon>
        <taxon>Spirochaetota</taxon>
        <taxon>Spirochaetia</taxon>
        <taxon>Spirochaetales</taxon>
        <taxon>Treponemataceae</taxon>
        <taxon>Treponema</taxon>
    </lineage>
</organism>
<evidence type="ECO:0000256" key="1">
    <source>
        <dbReference type="ARBA" id="ARBA00009013"/>
    </source>
</evidence>
<dbReference type="GO" id="GO:0043856">
    <property type="term" value="F:anti-sigma factor antagonist activity"/>
    <property type="evidence" value="ECO:0007669"/>
    <property type="project" value="InterPro"/>
</dbReference>
<dbReference type="PANTHER" id="PTHR33495">
    <property type="entry name" value="ANTI-SIGMA FACTOR ANTAGONIST TM_1081-RELATED-RELATED"/>
    <property type="match status" value="1"/>
</dbReference>
<dbReference type="CDD" id="cd07043">
    <property type="entry name" value="STAS_anti-anti-sigma_factors"/>
    <property type="match status" value="1"/>
</dbReference>
<dbReference type="PROSITE" id="PS50801">
    <property type="entry name" value="STAS"/>
    <property type="match status" value="1"/>
</dbReference>
<evidence type="ECO:0000313" key="4">
    <source>
        <dbReference type="EMBL" id="SEQ04112.1"/>
    </source>
</evidence>
<dbReference type="Proteomes" id="UP000182360">
    <property type="component" value="Unassembled WGS sequence"/>
</dbReference>
<dbReference type="AlphaFoldDB" id="A0A1H9CSB8"/>
<dbReference type="RefSeq" id="WP_074641393.1">
    <property type="nucleotide sequence ID" value="NZ_AP025286.1"/>
</dbReference>
<dbReference type="NCBIfam" id="TIGR00377">
    <property type="entry name" value="ant_ant_sig"/>
    <property type="match status" value="1"/>
</dbReference>
<evidence type="ECO:0000256" key="2">
    <source>
        <dbReference type="RuleBase" id="RU003749"/>
    </source>
</evidence>
<dbReference type="Pfam" id="PF01740">
    <property type="entry name" value="STAS"/>
    <property type="match status" value="1"/>
</dbReference>
<name>A0A1H9CSB8_9SPIR</name>
<accession>A0A1H9CSB8</accession>
<evidence type="ECO:0000313" key="5">
    <source>
        <dbReference type="Proteomes" id="UP000182360"/>
    </source>
</evidence>